<evidence type="ECO:0000256" key="2">
    <source>
        <dbReference type="SAM" id="SignalP"/>
    </source>
</evidence>
<evidence type="ECO:0000313" key="4">
    <source>
        <dbReference type="Proteomes" id="UP001253193"/>
    </source>
</evidence>
<organism evidence="3 4">
    <name type="scientific">Vibrio parahaemolyticus</name>
    <dbReference type="NCBI Taxonomy" id="670"/>
    <lineage>
        <taxon>Bacteria</taxon>
        <taxon>Pseudomonadati</taxon>
        <taxon>Pseudomonadota</taxon>
        <taxon>Gammaproteobacteria</taxon>
        <taxon>Vibrionales</taxon>
        <taxon>Vibrionaceae</taxon>
        <taxon>Vibrio</taxon>
    </lineage>
</organism>
<feature type="region of interest" description="Disordered" evidence="1">
    <location>
        <begin position="120"/>
        <end position="145"/>
    </location>
</feature>
<proteinExistence type="predicted"/>
<dbReference type="SUPFAM" id="SSF88874">
    <property type="entry name" value="Receptor-binding domain of short tail fibre protein gp12"/>
    <property type="match status" value="1"/>
</dbReference>
<evidence type="ECO:0008006" key="5">
    <source>
        <dbReference type="Google" id="ProtNLM"/>
    </source>
</evidence>
<feature type="chain" id="PRO_5043869098" description="Phage tail collar domain-containing protein" evidence="2">
    <location>
        <begin position="22"/>
        <end position="175"/>
    </location>
</feature>
<dbReference type="EMBL" id="JAUHGG010000003">
    <property type="protein sequence ID" value="MDS1821075.1"/>
    <property type="molecule type" value="Genomic_DNA"/>
</dbReference>
<dbReference type="Proteomes" id="UP001253193">
    <property type="component" value="Unassembled WGS sequence"/>
</dbReference>
<dbReference type="RefSeq" id="WP_311019895.1">
    <property type="nucleotide sequence ID" value="NZ_JAUHGG010000003.1"/>
</dbReference>
<evidence type="ECO:0000256" key="1">
    <source>
        <dbReference type="SAM" id="MobiDB-lite"/>
    </source>
</evidence>
<name>A0AAW8PZ34_VIBPH</name>
<comment type="caution">
    <text evidence="3">The sequence shown here is derived from an EMBL/GenBank/DDBJ whole genome shotgun (WGS) entry which is preliminary data.</text>
</comment>
<gene>
    <name evidence="3" type="ORF">QX249_10425</name>
</gene>
<accession>A0AAW8PZ34</accession>
<keyword evidence="2" id="KW-0732">Signal</keyword>
<dbReference type="AlphaFoldDB" id="A0AAW8PZ34"/>
<protein>
    <recommendedName>
        <fullName evidence="5">Phage tail collar domain-containing protein</fullName>
    </recommendedName>
</protein>
<sequence>MKKFKIMTVGLVVALASGAVANQGTSGVNDHDLGTMFARGGFQMSVDSVKQPFVKLDGVPSGSIFAFEGACPVGSLPLNMAGRTIVGSGRLDDGTLDHTYRMGEKGGYQRHQLTLSEFPKHNHGLKSEPDGTGGSGSVRTGPRKPVKVVHTNASGEGGYHENRMPYMVLNWCVFN</sequence>
<feature type="signal peptide" evidence="2">
    <location>
        <begin position="1"/>
        <end position="21"/>
    </location>
</feature>
<evidence type="ECO:0000313" key="3">
    <source>
        <dbReference type="EMBL" id="MDS1821075.1"/>
    </source>
</evidence>
<reference evidence="3" key="1">
    <citation type="submission" date="2023-06" db="EMBL/GenBank/DDBJ databases">
        <title>Genomic Diversity of Vibrio spp. and Metagenomic Analysis of Pathogens in Florida Gulf Coastal Waters Following Hurricane Ian.</title>
        <authorList>
            <person name="Brumfield K.D."/>
        </authorList>
    </citation>
    <scope>NUCLEOTIDE SEQUENCE</scope>
    <source>
        <strain evidence="3">WBS2B-138</strain>
    </source>
</reference>